<evidence type="ECO:0000313" key="8">
    <source>
        <dbReference type="EMBL" id="SEH47798.1"/>
    </source>
</evidence>
<evidence type="ECO:0000256" key="6">
    <source>
        <dbReference type="ARBA" id="ARBA00029466"/>
    </source>
</evidence>
<dbReference type="GO" id="GO:0016787">
    <property type="term" value="F:hydrolase activity"/>
    <property type="evidence" value="ECO:0007669"/>
    <property type="project" value="UniProtKB-KW"/>
</dbReference>
<evidence type="ECO:0000256" key="1">
    <source>
        <dbReference type="ARBA" id="ARBA00022722"/>
    </source>
</evidence>
<accession>A0A1H6IMQ1</accession>
<protein>
    <submittedName>
        <fullName evidence="8">T/G mismatch-specific endonuclease</fullName>
    </submittedName>
</protein>
<evidence type="ECO:0000256" key="3">
    <source>
        <dbReference type="ARBA" id="ARBA00022763"/>
    </source>
</evidence>
<dbReference type="STRING" id="370526.SAMN04489835_0270"/>
<evidence type="ECO:0000256" key="2">
    <source>
        <dbReference type="ARBA" id="ARBA00022759"/>
    </source>
</evidence>
<comment type="similarity">
    <text evidence="6">Belongs to the Vsr family.</text>
</comment>
<dbReference type="CDD" id="cd00221">
    <property type="entry name" value="Vsr"/>
    <property type="match status" value="1"/>
</dbReference>
<feature type="region of interest" description="Disordered" evidence="7">
    <location>
        <begin position="1"/>
        <end position="23"/>
    </location>
</feature>
<evidence type="ECO:0000256" key="4">
    <source>
        <dbReference type="ARBA" id="ARBA00022801"/>
    </source>
</evidence>
<evidence type="ECO:0000313" key="9">
    <source>
        <dbReference type="Proteomes" id="UP000182915"/>
    </source>
</evidence>
<dbReference type="GO" id="GO:0006298">
    <property type="term" value="P:mismatch repair"/>
    <property type="evidence" value="ECO:0007669"/>
    <property type="project" value="InterPro"/>
</dbReference>
<dbReference type="RefSeq" id="WP_083405626.1">
    <property type="nucleotide sequence ID" value="NZ_LT629971.1"/>
</dbReference>
<dbReference type="AlphaFoldDB" id="A0A1H6IMQ1"/>
<dbReference type="Gene3D" id="3.40.960.10">
    <property type="entry name" value="VSR Endonuclease"/>
    <property type="match status" value="1"/>
</dbReference>
<dbReference type="InterPro" id="IPR004603">
    <property type="entry name" value="DNA_mismatch_endonuc_vsr"/>
</dbReference>
<dbReference type="SUPFAM" id="SSF52980">
    <property type="entry name" value="Restriction endonuclease-like"/>
    <property type="match status" value="1"/>
</dbReference>
<sequence>MESWASSPATRNAMRANRRRDTRPELRVRRRAHARGLRYRVDYRPLTSERFKADMVFTRAKVAVFIDGCFWHGCNQHHRPPRANSSYWRSKIAANIARDNIVDAHLAASGWVTLRFWEHDDPAAVVDRIEFTVTSRRGQGDDGRPSIGMS</sequence>
<dbReference type="InterPro" id="IPR011335">
    <property type="entry name" value="Restrct_endonuc-II-like"/>
</dbReference>
<keyword evidence="5" id="KW-0234">DNA repair</keyword>
<keyword evidence="1" id="KW-0540">Nuclease</keyword>
<keyword evidence="2 8" id="KW-0255">Endonuclease</keyword>
<dbReference type="Proteomes" id="UP000182915">
    <property type="component" value="Chromosome I"/>
</dbReference>
<evidence type="ECO:0000256" key="5">
    <source>
        <dbReference type="ARBA" id="ARBA00023204"/>
    </source>
</evidence>
<dbReference type="EMBL" id="LT629971">
    <property type="protein sequence ID" value="SEH47798.1"/>
    <property type="molecule type" value="Genomic_DNA"/>
</dbReference>
<dbReference type="GO" id="GO:0004519">
    <property type="term" value="F:endonuclease activity"/>
    <property type="evidence" value="ECO:0007669"/>
    <property type="project" value="UniProtKB-KW"/>
</dbReference>
<dbReference type="NCBIfam" id="TIGR00632">
    <property type="entry name" value="vsr"/>
    <property type="match status" value="1"/>
</dbReference>
<keyword evidence="4" id="KW-0378">Hydrolase</keyword>
<gene>
    <name evidence="8" type="ORF">SAMN04489835_0270</name>
</gene>
<name>A0A1H6IMQ1_MYCRU</name>
<dbReference type="REBASE" id="167005">
    <property type="entry name" value="V.Mru45405ORF271P"/>
</dbReference>
<keyword evidence="9" id="KW-1185">Reference proteome</keyword>
<proteinExistence type="inferred from homology"/>
<organism evidence="8 9">
    <name type="scientific">Mycolicibacterium rutilum</name>
    <name type="common">Mycobacterium rutilum</name>
    <dbReference type="NCBI Taxonomy" id="370526"/>
    <lineage>
        <taxon>Bacteria</taxon>
        <taxon>Bacillati</taxon>
        <taxon>Actinomycetota</taxon>
        <taxon>Actinomycetes</taxon>
        <taxon>Mycobacteriales</taxon>
        <taxon>Mycobacteriaceae</taxon>
        <taxon>Mycolicibacterium</taxon>
    </lineage>
</organism>
<reference evidence="9" key="1">
    <citation type="submission" date="2016-10" db="EMBL/GenBank/DDBJ databases">
        <authorList>
            <person name="Varghese N."/>
            <person name="Submissions S."/>
        </authorList>
    </citation>
    <scope>NUCLEOTIDE SEQUENCE [LARGE SCALE GENOMIC DNA]</scope>
    <source>
        <strain evidence="9">DSM 45405</strain>
    </source>
</reference>
<dbReference type="Pfam" id="PF03852">
    <property type="entry name" value="Vsr"/>
    <property type="match status" value="1"/>
</dbReference>
<keyword evidence="3" id="KW-0227">DNA damage</keyword>
<dbReference type="OrthoDB" id="9801520at2"/>
<evidence type="ECO:0000256" key="7">
    <source>
        <dbReference type="SAM" id="MobiDB-lite"/>
    </source>
</evidence>